<dbReference type="Gene3D" id="3.40.1410.10">
    <property type="entry name" value="Chorismate lyase-like"/>
    <property type="match status" value="1"/>
</dbReference>
<comment type="caution">
    <text evidence="5">The sequence shown here is derived from an EMBL/GenBank/DDBJ whole genome shotgun (WGS) entry which is preliminary data.</text>
</comment>
<evidence type="ECO:0000256" key="2">
    <source>
        <dbReference type="ARBA" id="ARBA00023125"/>
    </source>
</evidence>
<keyword evidence="1" id="KW-0805">Transcription regulation</keyword>
<dbReference type="Pfam" id="PF00392">
    <property type="entry name" value="GntR"/>
    <property type="match status" value="1"/>
</dbReference>
<dbReference type="Proteomes" id="UP000317982">
    <property type="component" value="Unassembled WGS sequence"/>
</dbReference>
<sequence>MVPPIPTCQRVIVRTTIGSVRRMIDPHGDRAVYRQLADQLRAEIAGGEYGPGSAIPSETTLMQRYGVARNTVRLAMTMLREEGLVVTYHGRGTFVRDALPIRKISSTRYKSAATAAADGSPQEPSEYRVEATHQEVPADETVADLLGLDTGTLVLERRILFFDGSMPQQLSCSYVPLDLVAGTPVADASNEPWDGGTVAALAGIGVTVTSIRERVRARMPQPEETRSLSVAVGTPMLTVTRTMFAGERPVEAAVDIVVPGDRGELDYLIDLT</sequence>
<organism evidence="5 6">
    <name type="scientific">Cryptosporangium phraense</name>
    <dbReference type="NCBI Taxonomy" id="2593070"/>
    <lineage>
        <taxon>Bacteria</taxon>
        <taxon>Bacillati</taxon>
        <taxon>Actinomycetota</taxon>
        <taxon>Actinomycetes</taxon>
        <taxon>Cryptosporangiales</taxon>
        <taxon>Cryptosporangiaceae</taxon>
        <taxon>Cryptosporangium</taxon>
    </lineage>
</organism>
<evidence type="ECO:0000313" key="6">
    <source>
        <dbReference type="Proteomes" id="UP000317982"/>
    </source>
</evidence>
<proteinExistence type="predicted"/>
<dbReference type="InterPro" id="IPR011663">
    <property type="entry name" value="UTRA"/>
</dbReference>
<protein>
    <submittedName>
        <fullName evidence="5">GntR family transcriptional regulator</fullName>
    </submittedName>
</protein>
<dbReference type="PROSITE" id="PS50949">
    <property type="entry name" value="HTH_GNTR"/>
    <property type="match status" value="1"/>
</dbReference>
<dbReference type="InterPro" id="IPR050679">
    <property type="entry name" value="Bact_HTH_transcr_reg"/>
</dbReference>
<dbReference type="EMBL" id="VIRS01000023">
    <property type="protein sequence ID" value="TQS41730.1"/>
    <property type="molecule type" value="Genomic_DNA"/>
</dbReference>
<dbReference type="InterPro" id="IPR000524">
    <property type="entry name" value="Tscrpt_reg_HTH_GntR"/>
</dbReference>
<dbReference type="PANTHER" id="PTHR44846:SF17">
    <property type="entry name" value="GNTR-FAMILY TRANSCRIPTIONAL REGULATOR"/>
    <property type="match status" value="1"/>
</dbReference>
<dbReference type="SMART" id="SM00345">
    <property type="entry name" value="HTH_GNTR"/>
    <property type="match status" value="1"/>
</dbReference>
<dbReference type="Gene3D" id="1.10.10.10">
    <property type="entry name" value="Winged helix-like DNA-binding domain superfamily/Winged helix DNA-binding domain"/>
    <property type="match status" value="1"/>
</dbReference>
<dbReference type="CDD" id="cd07377">
    <property type="entry name" value="WHTH_GntR"/>
    <property type="match status" value="1"/>
</dbReference>
<keyword evidence="6" id="KW-1185">Reference proteome</keyword>
<gene>
    <name evidence="5" type="ORF">FL583_28285</name>
</gene>
<dbReference type="GO" id="GO:0003677">
    <property type="term" value="F:DNA binding"/>
    <property type="evidence" value="ECO:0007669"/>
    <property type="project" value="UniProtKB-KW"/>
</dbReference>
<dbReference type="Pfam" id="PF07702">
    <property type="entry name" value="UTRA"/>
    <property type="match status" value="1"/>
</dbReference>
<dbReference type="OrthoDB" id="120836at2"/>
<dbReference type="InterPro" id="IPR036388">
    <property type="entry name" value="WH-like_DNA-bd_sf"/>
</dbReference>
<dbReference type="GO" id="GO:0045892">
    <property type="term" value="P:negative regulation of DNA-templated transcription"/>
    <property type="evidence" value="ECO:0007669"/>
    <property type="project" value="TreeGrafter"/>
</dbReference>
<evidence type="ECO:0000313" key="5">
    <source>
        <dbReference type="EMBL" id="TQS41730.1"/>
    </source>
</evidence>
<reference evidence="5 6" key="1">
    <citation type="submission" date="2019-07" db="EMBL/GenBank/DDBJ databases">
        <title>Cryptosporangium phraense sp. nov., isolated from plant litter.</title>
        <authorList>
            <person name="Suriyachadkun C."/>
        </authorList>
    </citation>
    <scope>NUCLEOTIDE SEQUENCE [LARGE SCALE GENOMIC DNA]</scope>
    <source>
        <strain evidence="5 6">A-T 5661</strain>
    </source>
</reference>
<keyword evidence="2" id="KW-0238">DNA-binding</keyword>
<dbReference type="GO" id="GO:0003700">
    <property type="term" value="F:DNA-binding transcription factor activity"/>
    <property type="evidence" value="ECO:0007669"/>
    <property type="project" value="InterPro"/>
</dbReference>
<dbReference type="InParanoid" id="A0A545AKF2"/>
<dbReference type="AlphaFoldDB" id="A0A545AKF2"/>
<keyword evidence="3" id="KW-0804">Transcription</keyword>
<dbReference type="PRINTS" id="PR00035">
    <property type="entry name" value="HTHGNTR"/>
</dbReference>
<dbReference type="SUPFAM" id="SSF64288">
    <property type="entry name" value="Chorismate lyase-like"/>
    <property type="match status" value="1"/>
</dbReference>
<name>A0A545AKF2_9ACTN</name>
<dbReference type="PANTHER" id="PTHR44846">
    <property type="entry name" value="MANNOSYL-D-GLYCERATE TRANSPORT/METABOLISM SYSTEM REPRESSOR MNGR-RELATED"/>
    <property type="match status" value="1"/>
</dbReference>
<dbReference type="SUPFAM" id="SSF46785">
    <property type="entry name" value="Winged helix' DNA-binding domain"/>
    <property type="match status" value="1"/>
</dbReference>
<evidence type="ECO:0000259" key="4">
    <source>
        <dbReference type="PROSITE" id="PS50949"/>
    </source>
</evidence>
<evidence type="ECO:0000256" key="3">
    <source>
        <dbReference type="ARBA" id="ARBA00023163"/>
    </source>
</evidence>
<evidence type="ECO:0000256" key="1">
    <source>
        <dbReference type="ARBA" id="ARBA00023015"/>
    </source>
</evidence>
<accession>A0A545AKF2</accession>
<dbReference type="InterPro" id="IPR028978">
    <property type="entry name" value="Chorismate_lyase_/UTRA_dom_sf"/>
</dbReference>
<dbReference type="SMART" id="SM00866">
    <property type="entry name" value="UTRA"/>
    <property type="match status" value="1"/>
</dbReference>
<feature type="domain" description="HTH gntR-type" evidence="4">
    <location>
        <begin position="30"/>
        <end position="98"/>
    </location>
</feature>
<dbReference type="InterPro" id="IPR036390">
    <property type="entry name" value="WH_DNA-bd_sf"/>
</dbReference>